<feature type="region of interest" description="Disordered" evidence="1">
    <location>
        <begin position="165"/>
        <end position="187"/>
    </location>
</feature>
<dbReference type="AlphaFoldDB" id="A0A229S7J4"/>
<comment type="caution">
    <text evidence="3">The sequence shown here is derived from an EMBL/GenBank/DDBJ whole genome shotgun (WGS) entry which is preliminary data.</text>
</comment>
<evidence type="ECO:0000256" key="2">
    <source>
        <dbReference type="SAM" id="Phobius"/>
    </source>
</evidence>
<keyword evidence="2" id="KW-1133">Transmembrane helix</keyword>
<evidence type="ECO:0000313" key="4">
    <source>
        <dbReference type="Proteomes" id="UP000215563"/>
    </source>
</evidence>
<accession>A0A229S7J4</accession>
<protein>
    <submittedName>
        <fullName evidence="3">Uncharacterized protein</fullName>
    </submittedName>
</protein>
<dbReference type="Proteomes" id="UP000215563">
    <property type="component" value="Unassembled WGS sequence"/>
</dbReference>
<gene>
    <name evidence="3" type="ORF">CFP75_01805</name>
</gene>
<keyword evidence="2" id="KW-0812">Transmembrane</keyword>
<name>A0A229S7J4_AMYAL</name>
<feature type="transmembrane region" description="Helical" evidence="2">
    <location>
        <begin position="191"/>
        <end position="215"/>
    </location>
</feature>
<feature type="transmembrane region" description="Helical" evidence="2">
    <location>
        <begin position="139"/>
        <end position="161"/>
    </location>
</feature>
<evidence type="ECO:0000313" key="3">
    <source>
        <dbReference type="EMBL" id="OXM54903.1"/>
    </source>
</evidence>
<dbReference type="EMBL" id="NMQU01000008">
    <property type="protein sequence ID" value="OXM54903.1"/>
    <property type="molecule type" value="Genomic_DNA"/>
</dbReference>
<dbReference type="OrthoDB" id="3078176at2"/>
<organism evidence="3 4">
    <name type="scientific">Amycolatopsis alba DSM 44262</name>
    <dbReference type="NCBI Taxonomy" id="1125972"/>
    <lineage>
        <taxon>Bacteria</taxon>
        <taxon>Bacillati</taxon>
        <taxon>Actinomycetota</taxon>
        <taxon>Actinomycetes</taxon>
        <taxon>Pseudonocardiales</taxon>
        <taxon>Pseudonocardiaceae</taxon>
        <taxon>Amycolatopsis</taxon>
    </lineage>
</organism>
<sequence>MAVDVSAGRNQSCWRCRAIGRPGDGFCQACGASLTRRDNTTRYLCAAAQLSEDYANTAVREFLIEPWRSIPPTPGVDTAAVLREAVASRMRRRIRDAALLALLLVFLFTEPAVLMFWLLAAIVLALIPGRFRTRGIGDLAVAMGLFAVSAFVIGLEVFTAATGMTSSRGSSRYGSLDSPSSASGDATDSTVGIVVLSVVLTLLIAGVLLADRLAVRFLVLQRFRRGTFVADGRKSASEWERRLRGLGLDTFRLPLERAVAAQETGAAHEASADVVVHRGFSPFVGAGVPVHRQVITLPLDSSDDDVDPRRINVTELQDHVGAAIQALRETSSLGPGRRLENLTHREQVLVPADRLVVDHRSVPEVLADLDRAPARRLPIEKARALADSVIEWARYYRCYRVESWDRDLTTSCYLHVGTDQRMLYLEWQFLALLPIAPEFRAIDRHHSLAKSLGLTFVELWLLPATLFRRGKSVFRPFNQLRQDTDEAVPAKYGADRSLRELAQADRVQSYFQDVDAERYVKILDTTLFRSVGHYLEERGYSVVEFMKLADPVVNSYDMRGSTFVDSAVGTNSKVSNQSNSAKGK</sequence>
<proteinExistence type="predicted"/>
<reference evidence="3 4" key="1">
    <citation type="submission" date="2017-07" db="EMBL/GenBank/DDBJ databases">
        <title>Amycolatopsis alba DSM 44262 Genome sequencing and assembly.</title>
        <authorList>
            <person name="Kaur N."/>
            <person name="Mayilraj S."/>
        </authorList>
    </citation>
    <scope>NUCLEOTIDE SEQUENCE [LARGE SCALE GENOMIC DNA]</scope>
    <source>
        <strain evidence="3 4">DSM 44262</strain>
    </source>
</reference>
<dbReference type="RefSeq" id="WP_020630067.1">
    <property type="nucleotide sequence ID" value="NZ_KB913032.1"/>
</dbReference>
<keyword evidence="2" id="KW-0472">Membrane</keyword>
<feature type="transmembrane region" description="Helical" evidence="2">
    <location>
        <begin position="98"/>
        <end position="127"/>
    </location>
</feature>
<evidence type="ECO:0000256" key="1">
    <source>
        <dbReference type="SAM" id="MobiDB-lite"/>
    </source>
</evidence>
<keyword evidence="4" id="KW-1185">Reference proteome</keyword>